<evidence type="ECO:0000256" key="2">
    <source>
        <dbReference type="ARBA" id="ARBA00006206"/>
    </source>
</evidence>
<feature type="binding site" evidence="8">
    <location>
        <begin position="127"/>
        <end position="128"/>
    </location>
    <ligand>
        <name>beta-D-galactose</name>
        <dbReference type="ChEBI" id="CHEBI:27667"/>
    </ligand>
</feature>
<dbReference type="EC" id="5.1.3.3" evidence="5"/>
<dbReference type="GO" id="GO:0030246">
    <property type="term" value="F:carbohydrate binding"/>
    <property type="evidence" value="ECO:0007669"/>
    <property type="project" value="InterPro"/>
</dbReference>
<evidence type="ECO:0000256" key="6">
    <source>
        <dbReference type="PIRSR" id="PIRSR005096-1"/>
    </source>
</evidence>
<dbReference type="UniPathway" id="UPA00242"/>
<dbReference type="SUPFAM" id="SSF74650">
    <property type="entry name" value="Galactose mutarotase-like"/>
    <property type="match status" value="1"/>
</dbReference>
<dbReference type="InterPro" id="IPR008183">
    <property type="entry name" value="Aldose_1/G6P_1-epimerase"/>
</dbReference>
<dbReference type="GO" id="GO:0033499">
    <property type="term" value="P:galactose catabolic process via UDP-galactose, Leloir pathway"/>
    <property type="evidence" value="ECO:0000318"/>
    <property type="project" value="GO_Central"/>
</dbReference>
<dbReference type="AlphaFoldDB" id="A0A251Q650"/>
<dbReference type="Gene3D" id="2.70.98.10">
    <property type="match status" value="1"/>
</dbReference>
<dbReference type="Gramene" id="ONI19301">
    <property type="protein sequence ID" value="ONI19301"/>
    <property type="gene ID" value="PRUPE_3G270200"/>
</dbReference>
<reference evidence="9 10" key="1">
    <citation type="journal article" date="2013" name="Nat. Genet.">
        <title>The high-quality draft genome of peach (Prunus persica) identifies unique patterns of genetic diversity, domestication and genome evolution.</title>
        <authorList>
            <consortium name="International Peach Genome Initiative"/>
            <person name="Verde I."/>
            <person name="Abbott A.G."/>
            <person name="Scalabrin S."/>
            <person name="Jung S."/>
            <person name="Shu S."/>
            <person name="Marroni F."/>
            <person name="Zhebentyayeva T."/>
            <person name="Dettori M.T."/>
            <person name="Grimwood J."/>
            <person name="Cattonaro F."/>
            <person name="Zuccolo A."/>
            <person name="Rossini L."/>
            <person name="Jenkins J."/>
            <person name="Vendramin E."/>
            <person name="Meisel L.A."/>
            <person name="Decroocq V."/>
            <person name="Sosinski B."/>
            <person name="Prochnik S."/>
            <person name="Mitros T."/>
            <person name="Policriti A."/>
            <person name="Cipriani G."/>
            <person name="Dondini L."/>
            <person name="Ficklin S."/>
            <person name="Goodstein D.M."/>
            <person name="Xuan P."/>
            <person name="Del Fabbro C."/>
            <person name="Aramini V."/>
            <person name="Copetti D."/>
            <person name="Gonzalez S."/>
            <person name="Horner D.S."/>
            <person name="Falchi R."/>
            <person name="Lucas S."/>
            <person name="Mica E."/>
            <person name="Maldonado J."/>
            <person name="Lazzari B."/>
            <person name="Bielenberg D."/>
            <person name="Pirona R."/>
            <person name="Miculan M."/>
            <person name="Barakat A."/>
            <person name="Testolin R."/>
            <person name="Stella A."/>
            <person name="Tartarini S."/>
            <person name="Tonutti P."/>
            <person name="Arus P."/>
            <person name="Orellana A."/>
            <person name="Wells C."/>
            <person name="Main D."/>
            <person name="Vizzotto G."/>
            <person name="Silva H."/>
            <person name="Salamini F."/>
            <person name="Schmutz J."/>
            <person name="Morgante M."/>
            <person name="Rokhsar D.S."/>
        </authorList>
    </citation>
    <scope>NUCLEOTIDE SEQUENCE [LARGE SCALE GENOMIC DNA]</scope>
    <source>
        <strain evidence="10">cv. Nemared</strain>
    </source>
</reference>
<dbReference type="EMBL" id="CM007653">
    <property type="protein sequence ID" value="ONI19301.1"/>
    <property type="molecule type" value="Genomic_DNA"/>
</dbReference>
<keyword evidence="10" id="KW-1185">Reference proteome</keyword>
<sequence length="400" mass="43607">MPLTLFSCKPINLFNSPHPIKLLSHIFSFFAKNNMAKICVLLCFILLAASGFANVSGSEPKEKKVGIYELKKGDLSVKFTNWGATIISLVFPDKNGKLADVVLGYDTIKEYTNDTSYIGAIVGRVANRIGGAQFTLNGTHYKLVANEGKNVLHGGLIGFSDVVWKVQKYQNEGDAPHIVFTYHSADGEEGFPGDLLVTVSYTLLGDKQLSVKMKAKALNKPTPVNLAQHTYWNLGGHNCGDVLSQYIKIFASQITLVDSHLIPTGKFASVKGTPYDFLKPKAVGSRINKLASGYDINYVLDGGAGNKLKPAAVVYDKKSGRVLELSTNAPGLQFYTSNFLKDVKGKGGFVYEPHAALCLETQGFPDAVNHPNFPSTIVTPKKPYKHNMLFKFSTKAPYAS</sequence>
<evidence type="ECO:0000256" key="3">
    <source>
        <dbReference type="ARBA" id="ARBA00023235"/>
    </source>
</evidence>
<feature type="active site" description="Proton acceptor" evidence="6">
    <location>
        <position position="360"/>
    </location>
</feature>
<organism evidence="9 10">
    <name type="scientific">Prunus persica</name>
    <name type="common">Peach</name>
    <name type="synonym">Amygdalus persica</name>
    <dbReference type="NCBI Taxonomy" id="3760"/>
    <lineage>
        <taxon>Eukaryota</taxon>
        <taxon>Viridiplantae</taxon>
        <taxon>Streptophyta</taxon>
        <taxon>Embryophyta</taxon>
        <taxon>Tracheophyta</taxon>
        <taxon>Spermatophyta</taxon>
        <taxon>Magnoliopsida</taxon>
        <taxon>eudicotyledons</taxon>
        <taxon>Gunneridae</taxon>
        <taxon>Pentapetalae</taxon>
        <taxon>rosids</taxon>
        <taxon>fabids</taxon>
        <taxon>Rosales</taxon>
        <taxon>Rosaceae</taxon>
        <taxon>Amygdaloideae</taxon>
        <taxon>Amygdaleae</taxon>
        <taxon>Prunus</taxon>
    </lineage>
</organism>
<evidence type="ECO:0000256" key="7">
    <source>
        <dbReference type="PIRSR" id="PIRSR005096-2"/>
    </source>
</evidence>
<dbReference type="Pfam" id="PF01263">
    <property type="entry name" value="Aldose_epim"/>
    <property type="match status" value="1"/>
</dbReference>
<keyword evidence="3 5" id="KW-0413">Isomerase</keyword>
<dbReference type="InterPro" id="IPR011013">
    <property type="entry name" value="Gal_mutarotase_sf_dom"/>
</dbReference>
<feature type="binding site" evidence="8">
    <location>
        <begin position="229"/>
        <end position="231"/>
    </location>
    <ligand>
        <name>beta-D-galactose</name>
        <dbReference type="ChEBI" id="CHEBI:27667"/>
    </ligand>
</feature>
<dbReference type="eggNOG" id="KOG1604">
    <property type="taxonomic scope" value="Eukaryota"/>
</dbReference>
<feature type="active site" description="Proton donor" evidence="6">
    <location>
        <position position="229"/>
    </location>
</feature>
<dbReference type="PIRSF" id="PIRSF005096">
    <property type="entry name" value="GALM"/>
    <property type="match status" value="1"/>
</dbReference>
<evidence type="ECO:0000256" key="8">
    <source>
        <dbReference type="PIRSR" id="PIRSR005096-3"/>
    </source>
</evidence>
<keyword evidence="4 5" id="KW-0119">Carbohydrate metabolism</keyword>
<dbReference type="Proteomes" id="UP000006882">
    <property type="component" value="Chromosome G3"/>
</dbReference>
<evidence type="ECO:0000313" key="10">
    <source>
        <dbReference type="Proteomes" id="UP000006882"/>
    </source>
</evidence>
<dbReference type="PANTHER" id="PTHR10091">
    <property type="entry name" value="ALDOSE-1-EPIMERASE"/>
    <property type="match status" value="1"/>
</dbReference>
<evidence type="ECO:0000313" key="9">
    <source>
        <dbReference type="EMBL" id="ONI19301.1"/>
    </source>
</evidence>
<dbReference type="GO" id="GO:0004034">
    <property type="term" value="F:aldose 1-epimerase activity"/>
    <property type="evidence" value="ECO:0000318"/>
    <property type="project" value="GO_Central"/>
</dbReference>
<dbReference type="OrthoDB" id="274691at2759"/>
<dbReference type="STRING" id="3760.A0A251Q650"/>
<evidence type="ECO:0000256" key="5">
    <source>
        <dbReference type="PIRNR" id="PIRNR005096"/>
    </source>
</evidence>
<dbReference type="InterPro" id="IPR015443">
    <property type="entry name" value="Aldose_1-epimerase"/>
</dbReference>
<dbReference type="SMR" id="A0A251Q650"/>
<comment type="similarity">
    <text evidence="2 5">Belongs to the aldose epimerase family.</text>
</comment>
<evidence type="ECO:0000256" key="1">
    <source>
        <dbReference type="ARBA" id="ARBA00005028"/>
    </source>
</evidence>
<dbReference type="CDD" id="cd09019">
    <property type="entry name" value="galactose_mutarotase_like"/>
    <property type="match status" value="1"/>
</dbReference>
<comment type="pathway">
    <text evidence="1 5">Carbohydrate metabolism; hexose metabolism.</text>
</comment>
<comment type="catalytic activity">
    <reaction evidence="5">
        <text>alpha-D-glucose = beta-D-glucose</text>
        <dbReference type="Rhea" id="RHEA:10264"/>
        <dbReference type="ChEBI" id="CHEBI:15903"/>
        <dbReference type="ChEBI" id="CHEBI:17925"/>
        <dbReference type="EC" id="5.1.3.3"/>
    </reaction>
</comment>
<dbReference type="PANTHER" id="PTHR10091:SF0">
    <property type="entry name" value="GALACTOSE MUTAROTASE"/>
    <property type="match status" value="1"/>
</dbReference>
<name>A0A251Q650_PRUPE</name>
<dbReference type="NCBIfam" id="NF008277">
    <property type="entry name" value="PRK11055.1"/>
    <property type="match status" value="1"/>
</dbReference>
<dbReference type="FunFam" id="2.70.98.10:FF:000008">
    <property type="entry name" value="Aldose 1-epimerase"/>
    <property type="match status" value="1"/>
</dbReference>
<accession>A0A251Q650</accession>
<proteinExistence type="inferred from homology"/>
<dbReference type="GO" id="GO:0006006">
    <property type="term" value="P:glucose metabolic process"/>
    <property type="evidence" value="ECO:0000318"/>
    <property type="project" value="GO_Central"/>
</dbReference>
<evidence type="ECO:0000256" key="4">
    <source>
        <dbReference type="ARBA" id="ARBA00023277"/>
    </source>
</evidence>
<dbReference type="InterPro" id="IPR014718">
    <property type="entry name" value="GH-type_carb-bd"/>
</dbReference>
<protein>
    <recommendedName>
        <fullName evidence="5">Aldose 1-epimerase</fullName>
        <ecNumber evidence="5">5.1.3.3</ecNumber>
    </recommendedName>
</protein>
<gene>
    <name evidence="9" type="ORF">PRUPE_3G270200</name>
</gene>
<feature type="binding site" evidence="7">
    <location>
        <position position="295"/>
    </location>
    <ligand>
        <name>beta-D-galactose</name>
        <dbReference type="ChEBI" id="CHEBI:27667"/>
    </ligand>
</feature>
<dbReference type="InterPro" id="IPR047215">
    <property type="entry name" value="Galactose_mutarotase-like"/>
</dbReference>